<feature type="domain" description="V-ATPase proteolipid subunit C-like" evidence="9">
    <location>
        <begin position="82"/>
        <end position="141"/>
    </location>
</feature>
<evidence type="ECO:0000313" key="11">
    <source>
        <dbReference type="Proteomes" id="UP000547973"/>
    </source>
</evidence>
<feature type="transmembrane region" description="Helical" evidence="8">
    <location>
        <begin position="6"/>
        <end position="22"/>
    </location>
</feature>
<dbReference type="EMBL" id="JACBZO010000001">
    <property type="protein sequence ID" value="NYI42008.1"/>
    <property type="molecule type" value="Genomic_DNA"/>
</dbReference>
<evidence type="ECO:0000256" key="5">
    <source>
        <dbReference type="ARBA" id="ARBA00023136"/>
    </source>
</evidence>
<organism evidence="10 11">
    <name type="scientific">Demequina lutea</name>
    <dbReference type="NCBI Taxonomy" id="431489"/>
    <lineage>
        <taxon>Bacteria</taxon>
        <taxon>Bacillati</taxon>
        <taxon>Actinomycetota</taxon>
        <taxon>Actinomycetes</taxon>
        <taxon>Micrococcales</taxon>
        <taxon>Demequinaceae</taxon>
        <taxon>Demequina</taxon>
    </lineage>
</organism>
<dbReference type="Gene3D" id="1.20.120.610">
    <property type="entry name" value="lithium bound rotor ring of v- atpase"/>
    <property type="match status" value="1"/>
</dbReference>
<dbReference type="RefSeq" id="WP_062075990.1">
    <property type="nucleotide sequence ID" value="NZ_BBRC01000015.1"/>
</dbReference>
<evidence type="ECO:0000256" key="3">
    <source>
        <dbReference type="ARBA" id="ARBA00022692"/>
    </source>
</evidence>
<evidence type="ECO:0000256" key="8">
    <source>
        <dbReference type="SAM" id="Phobius"/>
    </source>
</evidence>
<feature type="transmembrane region" description="Helical" evidence="8">
    <location>
        <begin position="120"/>
        <end position="142"/>
    </location>
</feature>
<dbReference type="OrthoDB" id="5771683at2"/>
<dbReference type="AlphaFoldDB" id="A0A7Y9ZD41"/>
<keyword evidence="4 8" id="KW-1133">Transmembrane helix</keyword>
<dbReference type="GO" id="GO:0033177">
    <property type="term" value="C:proton-transporting two-sector ATPase complex, proton-transporting domain"/>
    <property type="evidence" value="ECO:0007669"/>
    <property type="project" value="InterPro"/>
</dbReference>
<dbReference type="GO" id="GO:0015986">
    <property type="term" value="P:proton motive force-driven ATP synthesis"/>
    <property type="evidence" value="ECO:0007669"/>
    <property type="project" value="InterPro"/>
</dbReference>
<dbReference type="SUPFAM" id="SSF81333">
    <property type="entry name" value="F1F0 ATP synthase subunit C"/>
    <property type="match status" value="1"/>
</dbReference>
<name>A0A7Y9ZD41_9MICO</name>
<dbReference type="PRINTS" id="PR00124">
    <property type="entry name" value="ATPASEC"/>
</dbReference>
<protein>
    <recommendedName>
        <fullName evidence="6">ATP synthase F(0) sector subunit c</fullName>
    </recommendedName>
    <alternativeName>
        <fullName evidence="7">F-type ATPase subunit c</fullName>
    </alternativeName>
</protein>
<keyword evidence="11" id="KW-1185">Reference proteome</keyword>
<evidence type="ECO:0000256" key="4">
    <source>
        <dbReference type="ARBA" id="ARBA00022989"/>
    </source>
</evidence>
<keyword evidence="5 8" id="KW-0472">Membrane</keyword>
<evidence type="ECO:0000256" key="7">
    <source>
        <dbReference type="ARBA" id="ARBA00032887"/>
    </source>
</evidence>
<evidence type="ECO:0000256" key="2">
    <source>
        <dbReference type="ARBA" id="ARBA00006704"/>
    </source>
</evidence>
<gene>
    <name evidence="10" type="ORF">BKA03_002127</name>
</gene>
<dbReference type="GO" id="GO:0015078">
    <property type="term" value="F:proton transmembrane transporter activity"/>
    <property type="evidence" value="ECO:0007669"/>
    <property type="project" value="InterPro"/>
</dbReference>
<evidence type="ECO:0000259" key="9">
    <source>
        <dbReference type="Pfam" id="PF00137"/>
    </source>
</evidence>
<dbReference type="GO" id="GO:0045259">
    <property type="term" value="C:proton-transporting ATP synthase complex"/>
    <property type="evidence" value="ECO:0007669"/>
    <property type="project" value="InterPro"/>
</dbReference>
<feature type="transmembrane region" description="Helical" evidence="8">
    <location>
        <begin position="80"/>
        <end position="108"/>
    </location>
</feature>
<dbReference type="InterPro" id="IPR000454">
    <property type="entry name" value="ATP_synth_F0_csu"/>
</dbReference>
<comment type="caution">
    <text evidence="10">The sequence shown here is derived from an EMBL/GenBank/DDBJ whole genome shotgun (WGS) entry which is preliminary data.</text>
</comment>
<feature type="transmembrane region" description="Helical" evidence="8">
    <location>
        <begin position="29"/>
        <end position="52"/>
    </location>
</feature>
<evidence type="ECO:0000256" key="1">
    <source>
        <dbReference type="ARBA" id="ARBA00004141"/>
    </source>
</evidence>
<dbReference type="InterPro" id="IPR035921">
    <property type="entry name" value="F/V-ATP_Csub_sf"/>
</dbReference>
<evidence type="ECO:0000256" key="6">
    <source>
        <dbReference type="ARBA" id="ARBA00032200"/>
    </source>
</evidence>
<dbReference type="Proteomes" id="UP000547973">
    <property type="component" value="Unassembled WGS sequence"/>
</dbReference>
<keyword evidence="3 8" id="KW-0812">Transmembrane</keyword>
<dbReference type="CDD" id="cd18120">
    <property type="entry name" value="ATP-synt_Vo_Ao_c"/>
    <property type="match status" value="1"/>
</dbReference>
<proteinExistence type="inferred from homology"/>
<dbReference type="InterPro" id="IPR002379">
    <property type="entry name" value="ATPase_proteolipid_c-like_dom"/>
</dbReference>
<accession>A0A7Y9ZD41</accession>
<comment type="subcellular location">
    <subcellularLocation>
        <location evidence="1">Membrane</location>
        <topology evidence="1">Multi-pass membrane protein</topology>
    </subcellularLocation>
</comment>
<reference evidence="10 11" key="1">
    <citation type="submission" date="2020-07" db="EMBL/GenBank/DDBJ databases">
        <title>Sequencing the genomes of 1000 actinobacteria strains.</title>
        <authorList>
            <person name="Klenk H.-P."/>
        </authorList>
    </citation>
    <scope>NUCLEOTIDE SEQUENCE [LARGE SCALE GENOMIC DNA]</scope>
    <source>
        <strain evidence="10 11">DSM 19970</strain>
    </source>
</reference>
<dbReference type="Pfam" id="PF00137">
    <property type="entry name" value="ATP-synt_C"/>
    <property type="match status" value="1"/>
</dbReference>
<sequence length="145" mass="13924">MTPWLIGIPVVALFAVTALVLLRRRGRAGFAVVLGIDALVLVGAVILLMGALGSGPAAAAVGTAAVTAETAAPAGIGGSALIAAAIAVAGSSIGAAFAVAYTGSAALAAMSERPEIFGRAMVVVGLAEGIAIYGLVVAMILIGKA</sequence>
<evidence type="ECO:0000313" key="10">
    <source>
        <dbReference type="EMBL" id="NYI42008.1"/>
    </source>
</evidence>
<comment type="similarity">
    <text evidence="2">Belongs to the ATPase C chain family.</text>
</comment>